<dbReference type="PANTHER" id="PTHR43861">
    <property type="entry name" value="TRANS-ACONITATE 2-METHYLTRANSFERASE-RELATED"/>
    <property type="match status" value="1"/>
</dbReference>
<dbReference type="RefSeq" id="WP_168818372.1">
    <property type="nucleotide sequence ID" value="NZ_CP051217.1"/>
</dbReference>
<dbReference type="CDD" id="cd02440">
    <property type="entry name" value="AdoMet_MTases"/>
    <property type="match status" value="1"/>
</dbReference>
<name>A0A6H2DIM8_9SPHN</name>
<organism evidence="1 2">
    <name type="scientific">Parasphingorhabdus halotolerans</name>
    <dbReference type="NCBI Taxonomy" id="2725558"/>
    <lineage>
        <taxon>Bacteria</taxon>
        <taxon>Pseudomonadati</taxon>
        <taxon>Pseudomonadota</taxon>
        <taxon>Alphaproteobacteria</taxon>
        <taxon>Sphingomonadales</taxon>
        <taxon>Sphingomonadaceae</taxon>
        <taxon>Parasphingorhabdus</taxon>
    </lineage>
</organism>
<dbReference type="Proteomes" id="UP000501600">
    <property type="component" value="Chromosome"/>
</dbReference>
<reference evidence="1 2" key="1">
    <citation type="submission" date="2020-04" db="EMBL/GenBank/DDBJ databases">
        <title>Genome sequence for Sphingorhabdus sp. strain M1.</title>
        <authorList>
            <person name="Park S.-J."/>
        </authorList>
    </citation>
    <scope>NUCLEOTIDE SEQUENCE [LARGE SCALE GENOMIC DNA]</scope>
    <source>
        <strain evidence="1 2">JK6</strain>
    </source>
</reference>
<dbReference type="KEGG" id="phao:HF685_03845"/>
<evidence type="ECO:0000313" key="1">
    <source>
        <dbReference type="EMBL" id="QJB68529.1"/>
    </source>
</evidence>
<evidence type="ECO:0000313" key="2">
    <source>
        <dbReference type="Proteomes" id="UP000501600"/>
    </source>
</evidence>
<dbReference type="Pfam" id="PF13489">
    <property type="entry name" value="Methyltransf_23"/>
    <property type="match status" value="1"/>
</dbReference>
<dbReference type="GO" id="GO:0032259">
    <property type="term" value="P:methylation"/>
    <property type="evidence" value="ECO:0007669"/>
    <property type="project" value="UniProtKB-KW"/>
</dbReference>
<accession>A0A6H2DIM8</accession>
<dbReference type="EMBL" id="CP051217">
    <property type="protein sequence ID" value="QJB68529.1"/>
    <property type="molecule type" value="Genomic_DNA"/>
</dbReference>
<keyword evidence="2" id="KW-1185">Reference proteome</keyword>
<proteinExistence type="predicted"/>
<dbReference type="Gene3D" id="3.40.50.150">
    <property type="entry name" value="Vaccinia Virus protein VP39"/>
    <property type="match status" value="1"/>
</dbReference>
<dbReference type="AlphaFoldDB" id="A0A6H2DIM8"/>
<dbReference type="GO" id="GO:0008168">
    <property type="term" value="F:methyltransferase activity"/>
    <property type="evidence" value="ECO:0007669"/>
    <property type="project" value="UniProtKB-KW"/>
</dbReference>
<keyword evidence="1" id="KW-0808">Transferase</keyword>
<dbReference type="InterPro" id="IPR029063">
    <property type="entry name" value="SAM-dependent_MTases_sf"/>
</dbReference>
<gene>
    <name evidence="1" type="ORF">HF685_03845</name>
</gene>
<dbReference type="SUPFAM" id="SSF53335">
    <property type="entry name" value="S-adenosyl-L-methionine-dependent methyltransferases"/>
    <property type="match status" value="1"/>
</dbReference>
<protein>
    <submittedName>
        <fullName evidence="1">Class I SAM-dependent methyltransferase</fullName>
    </submittedName>
</protein>
<sequence length="209" mass="23559">MPIGPIVRQMFGPFEHHIAALYRAIFVDIGAYADRIAQWVPGASNILEVGCGEGAVTEHLAKIYPKAQITAIDITPRVGRLYRGDRSNVAFEETTVQEVAASRPHQFDFIILSDVIHHVPEALRSEILDSVRTALAPNGTFIFKDWKHSRTPIHWMCHAGDRWLTGDKVRYLDKKEADAMIGKSFPDAKVADEAWVRPWRNNFAMLIKA</sequence>
<keyword evidence="1" id="KW-0489">Methyltransferase</keyword>